<dbReference type="OrthoDB" id="5493262at2"/>
<dbReference type="InterPro" id="IPR012467">
    <property type="entry name" value="DUF1684"/>
</dbReference>
<proteinExistence type="predicted"/>
<dbReference type="AlphaFoldDB" id="A0A316E9W1"/>
<gene>
    <name evidence="1" type="ORF">LV89_02533</name>
</gene>
<dbReference type="RefSeq" id="WP_109743258.1">
    <property type="nucleotide sequence ID" value="NZ_QGGO01000012.1"/>
</dbReference>
<dbReference type="Pfam" id="PF07920">
    <property type="entry name" value="DUF1684"/>
    <property type="match status" value="1"/>
</dbReference>
<protein>
    <recommendedName>
        <fullName evidence="3">DUF1684 domain-containing protein</fullName>
    </recommendedName>
</protein>
<evidence type="ECO:0000313" key="2">
    <source>
        <dbReference type="Proteomes" id="UP000245489"/>
    </source>
</evidence>
<sequence length="199" mass="23181">MNKILLIILTLFAFQIKAQTYQESIAQHRETYKNEFLENAEGPVKKEDFSYFDFYEPDTLFRVKCKFKIEKKPSTFKIPTVDGKQKEYFKYGVLSFEIKGKKLILNVYRSLSLMSNPKYRNYLFIPFKDFTSGKETYGGGRYLDLQTTDIQGDSVILDFNKAYNPYCAFSSGYSCPIPPKENHLKANIEAGEKNFKKAH</sequence>
<keyword evidence="2" id="KW-1185">Reference proteome</keyword>
<reference evidence="1 2" key="1">
    <citation type="submission" date="2018-05" db="EMBL/GenBank/DDBJ databases">
        <title>Genomic Encyclopedia of Archaeal and Bacterial Type Strains, Phase II (KMG-II): from individual species to whole genera.</title>
        <authorList>
            <person name="Goeker M."/>
        </authorList>
    </citation>
    <scope>NUCLEOTIDE SEQUENCE [LARGE SCALE GENOMIC DNA]</scope>
    <source>
        <strain evidence="1 2">DSM 22214</strain>
    </source>
</reference>
<dbReference type="PANTHER" id="PTHR41913:SF1">
    <property type="entry name" value="DUF1684 DOMAIN-CONTAINING PROTEIN"/>
    <property type="match status" value="1"/>
</dbReference>
<dbReference type="Proteomes" id="UP000245489">
    <property type="component" value="Unassembled WGS sequence"/>
</dbReference>
<evidence type="ECO:0008006" key="3">
    <source>
        <dbReference type="Google" id="ProtNLM"/>
    </source>
</evidence>
<evidence type="ECO:0000313" key="1">
    <source>
        <dbReference type="EMBL" id="PWK26362.1"/>
    </source>
</evidence>
<organism evidence="1 2">
    <name type="scientific">Arcicella aurantiaca</name>
    <dbReference type="NCBI Taxonomy" id="591202"/>
    <lineage>
        <taxon>Bacteria</taxon>
        <taxon>Pseudomonadati</taxon>
        <taxon>Bacteroidota</taxon>
        <taxon>Cytophagia</taxon>
        <taxon>Cytophagales</taxon>
        <taxon>Flectobacillaceae</taxon>
        <taxon>Arcicella</taxon>
    </lineage>
</organism>
<name>A0A316E9W1_9BACT</name>
<dbReference type="PANTHER" id="PTHR41913">
    <property type="entry name" value="DUF1684 DOMAIN-CONTAINING PROTEIN"/>
    <property type="match status" value="1"/>
</dbReference>
<dbReference type="EMBL" id="QGGO01000012">
    <property type="protein sequence ID" value="PWK26362.1"/>
    <property type="molecule type" value="Genomic_DNA"/>
</dbReference>
<comment type="caution">
    <text evidence="1">The sequence shown here is derived from an EMBL/GenBank/DDBJ whole genome shotgun (WGS) entry which is preliminary data.</text>
</comment>
<accession>A0A316E9W1</accession>